<dbReference type="EMBL" id="KR269763">
    <property type="protein sequence ID" value="AKP94285.1"/>
    <property type="molecule type" value="Genomic_DNA"/>
</dbReference>
<evidence type="ECO:0000256" key="10">
    <source>
        <dbReference type="RuleBase" id="RU003297"/>
    </source>
</evidence>
<evidence type="ECO:0000256" key="6">
    <source>
        <dbReference type="ARBA" id="ARBA00022692"/>
    </source>
</evidence>
<dbReference type="PANTHER" id="PTHR42703:SF1">
    <property type="entry name" value="NA(+)_H(+) ANTIPORTER SUBUNIT D1"/>
    <property type="match status" value="1"/>
</dbReference>
<keyword evidence="5" id="KW-1003">Cell membrane</keyword>
<keyword evidence="10 12" id="KW-0496">Mitochondrion</keyword>
<proteinExistence type="inferred from homology"/>
<feature type="transmembrane region" description="Helical" evidence="10">
    <location>
        <begin position="372"/>
        <end position="396"/>
    </location>
</feature>
<dbReference type="PRINTS" id="PR01437">
    <property type="entry name" value="NUOXDRDTASE4"/>
</dbReference>
<feature type="transmembrane region" description="Helical" evidence="10">
    <location>
        <begin position="172"/>
        <end position="188"/>
    </location>
</feature>
<evidence type="ECO:0000256" key="4">
    <source>
        <dbReference type="ARBA" id="ARBA00021006"/>
    </source>
</evidence>
<feature type="domain" description="NADH:quinone oxidoreductase/Mrp antiporter transmembrane" evidence="11">
    <location>
        <begin position="98"/>
        <end position="380"/>
    </location>
</feature>
<keyword evidence="10" id="KW-0520">NAD</keyword>
<feature type="transmembrane region" description="Helical" evidence="10">
    <location>
        <begin position="78"/>
        <end position="93"/>
    </location>
</feature>
<evidence type="ECO:0000256" key="5">
    <source>
        <dbReference type="ARBA" id="ARBA00022475"/>
    </source>
</evidence>
<dbReference type="InterPro" id="IPR003918">
    <property type="entry name" value="NADH_UbQ_OxRdtase"/>
</dbReference>
<feature type="transmembrane region" description="Helical" evidence="10">
    <location>
        <begin position="294"/>
        <end position="314"/>
    </location>
</feature>
<dbReference type="EC" id="7.1.1.2" evidence="3 10"/>
<dbReference type="InterPro" id="IPR001750">
    <property type="entry name" value="ND/Mrp_TM"/>
</dbReference>
<geneLocation type="mitochondrion" evidence="12"/>
<dbReference type="Pfam" id="PF00361">
    <property type="entry name" value="Proton_antipo_M"/>
    <property type="match status" value="1"/>
</dbReference>
<dbReference type="GO" id="GO:0031966">
    <property type="term" value="C:mitochondrial membrane"/>
    <property type="evidence" value="ECO:0007669"/>
    <property type="project" value="UniProtKB-SubCell"/>
</dbReference>
<dbReference type="InterPro" id="IPR050586">
    <property type="entry name" value="CPA3_Na-H_Antiporter_D"/>
</dbReference>
<evidence type="ECO:0000256" key="8">
    <source>
        <dbReference type="ARBA" id="ARBA00023136"/>
    </source>
</evidence>
<keyword evidence="6 10" id="KW-0812">Transmembrane</keyword>
<evidence type="ECO:0000313" key="12">
    <source>
        <dbReference type="EMBL" id="AKP94285.1"/>
    </source>
</evidence>
<feature type="transmembrane region" description="Helical" evidence="10">
    <location>
        <begin position="130"/>
        <end position="152"/>
    </location>
</feature>
<comment type="function">
    <text evidence="10">Core subunit of the mitochondrial membrane respiratory chain NADH dehydrogenase (Complex I) which catalyzes electron transfer from NADH through the respiratory chain, using ubiquinone as an electron acceptor. Essential for the catalytic activity and assembly of complex I.</text>
</comment>
<sequence>MKFKFVDWYCWFVVFFSLGSMFIIWFYTSFSFSSSLISPNLASGSYFIFDSVGFYLSLLSILLMTVLVFFYSIAGARSLFYISLSIFSSLLCYCCNYVFFFWFFYEVSILSLLFLLIVDSPYSERYLAGWYLSGYVVLTSLPMLLCLVYFSLVRGSLFISDWYVDMSLLGDYSLDYCVFIILGVLFVTKIPAPPFHTWLPIVHAEATSLVSVCLSGYIMKLGLLGVCRFCWLVIPDFLFGLSYVSVSFFLAILFFLAASWELDGKRWLALLSLSHIIICVVCFNSGTFDNANLLFLYSLGHGLSAGAVFILLWWGYNLSGSRNWMILKFIFGGSLFFRILLCLGLCTVASLPPVIQFFVEVSLLVNVGAYNLVLFIIFCVYLFFSSLIPLFFLGGLMSRHFCVVYNGFTGCLSFGICLLFLFSWCFVIFLIV</sequence>
<name>A0A0H4T245_9TREM</name>
<accession>A0A0H4T245</accession>
<keyword evidence="8 10" id="KW-0472">Membrane</keyword>
<evidence type="ECO:0000256" key="7">
    <source>
        <dbReference type="ARBA" id="ARBA00022989"/>
    </source>
</evidence>
<comment type="catalytic activity">
    <reaction evidence="9 10">
        <text>a ubiquinone + NADH + 5 H(+)(in) = a ubiquinol + NAD(+) + 4 H(+)(out)</text>
        <dbReference type="Rhea" id="RHEA:29091"/>
        <dbReference type="Rhea" id="RHEA-COMP:9565"/>
        <dbReference type="Rhea" id="RHEA-COMP:9566"/>
        <dbReference type="ChEBI" id="CHEBI:15378"/>
        <dbReference type="ChEBI" id="CHEBI:16389"/>
        <dbReference type="ChEBI" id="CHEBI:17976"/>
        <dbReference type="ChEBI" id="CHEBI:57540"/>
        <dbReference type="ChEBI" id="CHEBI:57945"/>
        <dbReference type="EC" id="7.1.1.2"/>
    </reaction>
</comment>
<dbReference type="GO" id="GO:0005886">
    <property type="term" value="C:plasma membrane"/>
    <property type="evidence" value="ECO:0007669"/>
    <property type="project" value="UniProtKB-SubCell"/>
</dbReference>
<keyword evidence="10" id="KW-0679">Respiratory chain</keyword>
<comment type="similarity">
    <text evidence="2 10">Belongs to the complex I subunit 4 family.</text>
</comment>
<evidence type="ECO:0000259" key="11">
    <source>
        <dbReference type="Pfam" id="PF00361"/>
    </source>
</evidence>
<comment type="subcellular location">
    <subcellularLocation>
        <location evidence="1">Cell membrane</location>
        <topology evidence="1">Multi-pass membrane protein</topology>
    </subcellularLocation>
    <subcellularLocation>
        <location evidence="10">Mitochondrion membrane</location>
        <topology evidence="10">Multi-pass membrane protein</topology>
    </subcellularLocation>
</comment>
<evidence type="ECO:0000256" key="1">
    <source>
        <dbReference type="ARBA" id="ARBA00004651"/>
    </source>
</evidence>
<evidence type="ECO:0000256" key="2">
    <source>
        <dbReference type="ARBA" id="ARBA00009025"/>
    </source>
</evidence>
<keyword evidence="10" id="KW-0830">Ubiquinone</keyword>
<dbReference type="PANTHER" id="PTHR42703">
    <property type="entry name" value="NADH DEHYDROGENASE"/>
    <property type="match status" value="1"/>
</dbReference>
<dbReference type="GO" id="GO:0008137">
    <property type="term" value="F:NADH dehydrogenase (ubiquinone) activity"/>
    <property type="evidence" value="ECO:0007669"/>
    <property type="project" value="UniProtKB-UniRule"/>
</dbReference>
<feature type="transmembrane region" description="Helical" evidence="10">
    <location>
        <begin position="240"/>
        <end position="260"/>
    </location>
</feature>
<keyword evidence="7 10" id="KW-1133">Transmembrane helix</keyword>
<organism evidence="12">
    <name type="scientific">Diplostomum spathaceum</name>
    <dbReference type="NCBI Taxonomy" id="183647"/>
    <lineage>
        <taxon>Eukaryota</taxon>
        <taxon>Metazoa</taxon>
        <taxon>Spiralia</taxon>
        <taxon>Lophotrochozoa</taxon>
        <taxon>Platyhelminthes</taxon>
        <taxon>Trematoda</taxon>
        <taxon>Digenea</taxon>
        <taxon>Diplostomida</taxon>
        <taxon>Diplostomoidea</taxon>
        <taxon>Diplostomidae</taxon>
        <taxon>Diplostomum</taxon>
    </lineage>
</organism>
<feature type="transmembrane region" description="Helical" evidence="10">
    <location>
        <begin position="326"/>
        <end position="352"/>
    </location>
</feature>
<gene>
    <name evidence="12" type="primary">ND4</name>
</gene>
<protein>
    <recommendedName>
        <fullName evidence="4 10">NADH-ubiquinone oxidoreductase chain 4</fullName>
        <ecNumber evidence="3 10">7.1.1.2</ecNumber>
    </recommendedName>
</protein>
<feature type="transmembrane region" description="Helical" evidence="10">
    <location>
        <begin position="47"/>
        <end position="71"/>
    </location>
</feature>
<feature type="transmembrane region" description="Helical" evidence="10">
    <location>
        <begin position="209"/>
        <end position="234"/>
    </location>
</feature>
<dbReference type="GO" id="GO:0042773">
    <property type="term" value="P:ATP synthesis coupled electron transport"/>
    <property type="evidence" value="ECO:0007669"/>
    <property type="project" value="InterPro"/>
</dbReference>
<keyword evidence="10" id="KW-0249">Electron transport</keyword>
<feature type="transmembrane region" description="Helical" evidence="10">
    <location>
        <begin position="403"/>
        <end position="431"/>
    </location>
</feature>
<feature type="transmembrane region" description="Helical" evidence="10">
    <location>
        <begin position="267"/>
        <end position="288"/>
    </location>
</feature>
<evidence type="ECO:0000256" key="3">
    <source>
        <dbReference type="ARBA" id="ARBA00012944"/>
    </source>
</evidence>
<reference evidence="12" key="1">
    <citation type="journal article" date="2015" name="Parasit. Vectors">
        <title>Complete mitochondrial genomes and nuclear ribosomal RNA operons of two species of Diplostomum (Platyhelminthes: Trematoda): a molecular resource for taxonomy and molecular epidemiology of important fish pathogens.</title>
        <authorList>
            <person name="Brabec J."/>
            <person name="Kostadinova A."/>
            <person name="Scholz T."/>
            <person name="Littlewood D.T."/>
        </authorList>
    </citation>
    <scope>NUCLEOTIDE SEQUENCE</scope>
    <source>
        <strain evidence="12">Spa3a</strain>
    </source>
</reference>
<dbReference type="AlphaFoldDB" id="A0A0H4T245"/>
<evidence type="ECO:0000256" key="9">
    <source>
        <dbReference type="ARBA" id="ARBA00049551"/>
    </source>
</evidence>
<feature type="transmembrane region" description="Helical" evidence="10">
    <location>
        <begin position="9"/>
        <end position="27"/>
    </location>
</feature>
<keyword evidence="10" id="KW-0813">Transport</keyword>